<dbReference type="AlphaFoldDB" id="A0A0F9CAY8"/>
<gene>
    <name evidence="1" type="ORF">LCGC14_2424130</name>
</gene>
<protein>
    <submittedName>
        <fullName evidence="1">Uncharacterized protein</fullName>
    </submittedName>
</protein>
<proteinExistence type="predicted"/>
<dbReference type="EMBL" id="LAZR01036928">
    <property type="protein sequence ID" value="KKL23562.1"/>
    <property type="molecule type" value="Genomic_DNA"/>
</dbReference>
<accession>A0A0F9CAY8</accession>
<name>A0A0F9CAY8_9ZZZZ</name>
<evidence type="ECO:0000313" key="1">
    <source>
        <dbReference type="EMBL" id="KKL23562.1"/>
    </source>
</evidence>
<organism evidence="1">
    <name type="scientific">marine sediment metagenome</name>
    <dbReference type="NCBI Taxonomy" id="412755"/>
    <lineage>
        <taxon>unclassified sequences</taxon>
        <taxon>metagenomes</taxon>
        <taxon>ecological metagenomes</taxon>
    </lineage>
</organism>
<sequence>MSKKVNNNKEMLKALKKAKKGETIYFDERKKDTFELSYGNKKVLELIPSMMEDEEYRHALRKLAIEFSCKYSRFSSLIQDVHKRLRKERIK</sequence>
<reference evidence="1" key="1">
    <citation type="journal article" date="2015" name="Nature">
        <title>Complex archaea that bridge the gap between prokaryotes and eukaryotes.</title>
        <authorList>
            <person name="Spang A."/>
            <person name="Saw J.H."/>
            <person name="Jorgensen S.L."/>
            <person name="Zaremba-Niedzwiedzka K."/>
            <person name="Martijn J."/>
            <person name="Lind A.E."/>
            <person name="van Eijk R."/>
            <person name="Schleper C."/>
            <person name="Guy L."/>
            <person name="Ettema T.J."/>
        </authorList>
    </citation>
    <scope>NUCLEOTIDE SEQUENCE</scope>
</reference>
<comment type="caution">
    <text evidence="1">The sequence shown here is derived from an EMBL/GenBank/DDBJ whole genome shotgun (WGS) entry which is preliminary data.</text>
</comment>